<sequence>MFWKKNAKETADACVWFSYAVMLPDIDEDDKEVTVIGNMIIKNTGTSILNNPMICIRIKSPENVRLGGKIGSVTHTALMIDGTNSEAWHYFHENWKEQAEKTGEHWLKPNRLQKLEPGENLTFENELRIPTTKKEKFVLIEGFFYSDEIKNGIGTLNNISINL</sequence>
<dbReference type="Proteomes" id="UP000050996">
    <property type="component" value="Unassembled WGS sequence"/>
</dbReference>
<reference evidence="1 2" key="1">
    <citation type="submission" date="2015-09" db="EMBL/GenBank/DDBJ databases">
        <title>Genome sequencing project for genomic taxonomy and phylogenomics of Bacillus-like bacteria.</title>
        <authorList>
            <person name="Liu B."/>
            <person name="Wang J."/>
            <person name="Zhu Y."/>
            <person name="Liu G."/>
            <person name="Chen Q."/>
            <person name="Chen Z."/>
            <person name="Lan J."/>
            <person name="Che J."/>
            <person name="Ge C."/>
            <person name="Shi H."/>
            <person name="Pan Z."/>
            <person name="Liu X."/>
        </authorList>
    </citation>
    <scope>NUCLEOTIDE SEQUENCE [LARGE SCALE GENOMIC DNA]</scope>
    <source>
        <strain evidence="1 2">FJAT-18043</strain>
    </source>
</reference>
<gene>
    <name evidence="1" type="ORF">AN957_12605</name>
</gene>
<protein>
    <submittedName>
        <fullName evidence="1">Uncharacterized protein</fullName>
    </submittedName>
</protein>
<accession>A0A0Q3QNM8</accession>
<keyword evidence="2" id="KW-1185">Reference proteome</keyword>
<name>A0A0Q3QNM8_9BACI</name>
<proteinExistence type="predicted"/>
<dbReference type="EMBL" id="LJIX01000006">
    <property type="protein sequence ID" value="KQL19326.1"/>
    <property type="molecule type" value="Genomic_DNA"/>
</dbReference>
<organism evidence="1 2">
    <name type="scientific">Cytobacillus solani</name>
    <dbReference type="NCBI Taxonomy" id="1637975"/>
    <lineage>
        <taxon>Bacteria</taxon>
        <taxon>Bacillati</taxon>
        <taxon>Bacillota</taxon>
        <taxon>Bacilli</taxon>
        <taxon>Bacillales</taxon>
        <taxon>Bacillaceae</taxon>
        <taxon>Cytobacillus</taxon>
    </lineage>
</organism>
<dbReference type="RefSeq" id="WP_053475852.1">
    <property type="nucleotide sequence ID" value="NZ_CP041305.1"/>
</dbReference>
<dbReference type="AlphaFoldDB" id="A0A0Q3QNM8"/>
<dbReference type="PATRIC" id="fig|1637975.4.peg.2353"/>
<evidence type="ECO:0000313" key="2">
    <source>
        <dbReference type="Proteomes" id="UP000050996"/>
    </source>
</evidence>
<evidence type="ECO:0000313" key="1">
    <source>
        <dbReference type="EMBL" id="KQL19326.1"/>
    </source>
</evidence>
<dbReference type="STRING" id="1637975.AN957_12605"/>
<comment type="caution">
    <text evidence="1">The sequence shown here is derived from an EMBL/GenBank/DDBJ whole genome shotgun (WGS) entry which is preliminary data.</text>
</comment>